<evidence type="ECO:0000313" key="8">
    <source>
        <dbReference type="Proteomes" id="UP000535838"/>
    </source>
</evidence>
<evidence type="ECO:0000256" key="3">
    <source>
        <dbReference type="ARBA" id="ARBA00022679"/>
    </source>
</evidence>
<sequence length="189" mass="21508">MSHPSPIERRETLEFRSMKVEDIDAIVAIEQEVFAAPWTAEAFHNELKQNMFAKYMVMEQDGDILGYGGMWLIVDEAHVTNIAIRERYQGQGLGKLLLGEMMKTAHWLGAKRMTLEVRVSNEVAQRLYRRFGFEPSGIRPGYYSDNMEDALIMWADLEPEVWTRQEPAGSPARSGNRRGASRAAEGEQA</sequence>
<reference evidence="7 8" key="1">
    <citation type="submission" date="2020-08" db="EMBL/GenBank/DDBJ databases">
        <title>Cohnella phylogeny.</title>
        <authorList>
            <person name="Dunlap C."/>
        </authorList>
    </citation>
    <scope>NUCLEOTIDE SEQUENCE [LARGE SCALE GENOMIC DNA]</scope>
    <source>
        <strain evidence="7 8">DSM 25241</strain>
    </source>
</reference>
<feature type="region of interest" description="Disordered" evidence="5">
    <location>
        <begin position="163"/>
        <end position="189"/>
    </location>
</feature>
<dbReference type="Pfam" id="PF00583">
    <property type="entry name" value="Acetyltransf_1"/>
    <property type="match status" value="1"/>
</dbReference>
<name>A0A841SUZ4_9BACL</name>
<evidence type="ECO:0000256" key="2">
    <source>
        <dbReference type="ARBA" id="ARBA00022490"/>
    </source>
</evidence>
<dbReference type="InterPro" id="IPR016181">
    <property type="entry name" value="Acyl_CoA_acyltransferase"/>
</dbReference>
<dbReference type="GO" id="GO:0008080">
    <property type="term" value="F:N-acetyltransferase activity"/>
    <property type="evidence" value="ECO:0007669"/>
    <property type="project" value="InterPro"/>
</dbReference>
<gene>
    <name evidence="7" type="primary">rimI</name>
    <name evidence="7" type="ORF">H7B67_04930</name>
</gene>
<dbReference type="RefSeq" id="WP_185118691.1">
    <property type="nucleotide sequence ID" value="NZ_JACJVQ010000005.1"/>
</dbReference>
<dbReference type="PANTHER" id="PTHR43420">
    <property type="entry name" value="ACETYLTRANSFERASE"/>
    <property type="match status" value="1"/>
</dbReference>
<keyword evidence="3 7" id="KW-0808">Transferase</keyword>
<protein>
    <submittedName>
        <fullName evidence="7">Ribosomal protein S18-alanine N-acetyltransferase</fullName>
    </submittedName>
</protein>
<evidence type="ECO:0000256" key="1">
    <source>
        <dbReference type="ARBA" id="ARBA00005395"/>
    </source>
</evidence>
<dbReference type="AlphaFoldDB" id="A0A841SUZ4"/>
<keyword evidence="8" id="KW-1185">Reference proteome</keyword>
<dbReference type="EMBL" id="JACJVQ010000005">
    <property type="protein sequence ID" value="MBB6633447.1"/>
    <property type="molecule type" value="Genomic_DNA"/>
</dbReference>
<dbReference type="SUPFAM" id="SSF55729">
    <property type="entry name" value="Acyl-CoA N-acyltransferases (Nat)"/>
    <property type="match status" value="1"/>
</dbReference>
<keyword evidence="7" id="KW-0687">Ribonucleoprotein</keyword>
<dbReference type="InterPro" id="IPR050680">
    <property type="entry name" value="YpeA/RimI_acetyltransf"/>
</dbReference>
<evidence type="ECO:0000259" key="6">
    <source>
        <dbReference type="PROSITE" id="PS51186"/>
    </source>
</evidence>
<proteinExistence type="inferred from homology"/>
<dbReference type="Gene3D" id="3.40.630.30">
    <property type="match status" value="1"/>
</dbReference>
<dbReference type="PANTHER" id="PTHR43420:SF44">
    <property type="entry name" value="ACETYLTRANSFERASE YPEA"/>
    <property type="match status" value="1"/>
</dbReference>
<evidence type="ECO:0000256" key="4">
    <source>
        <dbReference type="ARBA" id="ARBA00023315"/>
    </source>
</evidence>
<dbReference type="GO" id="GO:0005840">
    <property type="term" value="C:ribosome"/>
    <property type="evidence" value="ECO:0007669"/>
    <property type="project" value="UniProtKB-KW"/>
</dbReference>
<evidence type="ECO:0000256" key="5">
    <source>
        <dbReference type="SAM" id="MobiDB-lite"/>
    </source>
</evidence>
<evidence type="ECO:0000313" key="7">
    <source>
        <dbReference type="EMBL" id="MBB6633447.1"/>
    </source>
</evidence>
<comment type="similarity">
    <text evidence="1">Belongs to the acetyltransferase family. RimI subfamily.</text>
</comment>
<comment type="caution">
    <text evidence="7">The sequence shown here is derived from an EMBL/GenBank/DDBJ whole genome shotgun (WGS) entry which is preliminary data.</text>
</comment>
<keyword evidence="2" id="KW-0963">Cytoplasm</keyword>
<keyword evidence="4" id="KW-0012">Acyltransferase</keyword>
<dbReference type="Proteomes" id="UP000535838">
    <property type="component" value="Unassembled WGS sequence"/>
</dbReference>
<keyword evidence="7" id="KW-0689">Ribosomal protein</keyword>
<dbReference type="InterPro" id="IPR006464">
    <property type="entry name" value="AcTrfase_RimI/Ard1"/>
</dbReference>
<organism evidence="7 8">
    <name type="scientific">Cohnella thailandensis</name>
    <dbReference type="NCBI Taxonomy" id="557557"/>
    <lineage>
        <taxon>Bacteria</taxon>
        <taxon>Bacillati</taxon>
        <taxon>Bacillota</taxon>
        <taxon>Bacilli</taxon>
        <taxon>Bacillales</taxon>
        <taxon>Paenibacillaceae</taxon>
        <taxon>Cohnella</taxon>
    </lineage>
</organism>
<dbReference type="PROSITE" id="PS51186">
    <property type="entry name" value="GNAT"/>
    <property type="match status" value="1"/>
</dbReference>
<dbReference type="NCBIfam" id="TIGR01575">
    <property type="entry name" value="rimI"/>
    <property type="match status" value="1"/>
</dbReference>
<feature type="domain" description="N-acetyltransferase" evidence="6">
    <location>
        <begin position="13"/>
        <end position="158"/>
    </location>
</feature>
<dbReference type="InterPro" id="IPR000182">
    <property type="entry name" value="GNAT_dom"/>
</dbReference>
<accession>A0A841SUZ4</accession>